<proteinExistence type="predicted"/>
<gene>
    <name evidence="2" type="ORF">PENSOL_c027G02397</name>
</gene>
<comment type="caution">
    <text evidence="2">The sequence shown here is derived from an EMBL/GenBank/DDBJ whole genome shotgun (WGS) entry which is preliminary data.</text>
</comment>
<evidence type="ECO:0000313" key="2">
    <source>
        <dbReference type="EMBL" id="OQD94225.1"/>
    </source>
</evidence>
<reference evidence="3" key="1">
    <citation type="journal article" date="2017" name="Nat. Microbiol.">
        <title>Global analysis of biosynthetic gene clusters reveals vast potential of secondary metabolite production in Penicillium species.</title>
        <authorList>
            <person name="Nielsen J.C."/>
            <person name="Grijseels S."/>
            <person name="Prigent S."/>
            <person name="Ji B."/>
            <person name="Dainat J."/>
            <person name="Nielsen K.F."/>
            <person name="Frisvad J.C."/>
            <person name="Workman M."/>
            <person name="Nielsen J."/>
        </authorList>
    </citation>
    <scope>NUCLEOTIDE SEQUENCE [LARGE SCALE GENOMIC DNA]</scope>
    <source>
        <strain evidence="3">IBT 29525</strain>
    </source>
</reference>
<name>A0A1V6QYG5_9EURO</name>
<keyword evidence="1" id="KW-0732">Signal</keyword>
<organism evidence="2 3">
    <name type="scientific">Penicillium solitum</name>
    <dbReference type="NCBI Taxonomy" id="60172"/>
    <lineage>
        <taxon>Eukaryota</taxon>
        <taxon>Fungi</taxon>
        <taxon>Dikarya</taxon>
        <taxon>Ascomycota</taxon>
        <taxon>Pezizomycotina</taxon>
        <taxon>Eurotiomycetes</taxon>
        <taxon>Eurotiomycetidae</taxon>
        <taxon>Eurotiales</taxon>
        <taxon>Aspergillaceae</taxon>
        <taxon>Penicillium</taxon>
    </lineage>
</organism>
<dbReference type="AlphaFoldDB" id="A0A1V6QYG5"/>
<feature type="chain" id="PRO_5012076647" evidence="1">
    <location>
        <begin position="22"/>
        <end position="99"/>
    </location>
</feature>
<evidence type="ECO:0000313" key="3">
    <source>
        <dbReference type="Proteomes" id="UP000191612"/>
    </source>
</evidence>
<dbReference type="STRING" id="60172.A0A1V6QYG5"/>
<dbReference type="Proteomes" id="UP000191612">
    <property type="component" value="Unassembled WGS sequence"/>
</dbReference>
<sequence length="99" mass="10650">MVHIASALAVGLLGLAGAVSAHPGHDHRAETAERRAFLGKAGVHQRSLSKCATTLKARGHENANVMRRSNLVKSIRQRRGLKQSAHFLNARSLDTPVVL</sequence>
<keyword evidence="3" id="KW-1185">Reference proteome</keyword>
<evidence type="ECO:0000256" key="1">
    <source>
        <dbReference type="SAM" id="SignalP"/>
    </source>
</evidence>
<feature type="signal peptide" evidence="1">
    <location>
        <begin position="1"/>
        <end position="21"/>
    </location>
</feature>
<protein>
    <submittedName>
        <fullName evidence="2">Uncharacterized protein</fullName>
    </submittedName>
</protein>
<dbReference type="EMBL" id="MDYO01000027">
    <property type="protein sequence ID" value="OQD94225.1"/>
    <property type="molecule type" value="Genomic_DNA"/>
</dbReference>
<accession>A0A1V6QYG5</accession>